<protein>
    <recommendedName>
        <fullName evidence="3">TonB-dependent receptor</fullName>
    </recommendedName>
</protein>
<accession>A0ABY6B007</accession>
<evidence type="ECO:0000313" key="1">
    <source>
        <dbReference type="EMBL" id="UXH78165.1"/>
    </source>
</evidence>
<evidence type="ECO:0008006" key="3">
    <source>
        <dbReference type="Google" id="ProtNLM"/>
    </source>
</evidence>
<evidence type="ECO:0000313" key="2">
    <source>
        <dbReference type="Proteomes" id="UP001064933"/>
    </source>
</evidence>
<gene>
    <name evidence="1" type="ORF">N4261_24975</name>
</gene>
<organism evidence="1 2">
    <name type="scientific">Roseateles amylovorans</name>
    <dbReference type="NCBI Taxonomy" id="2978473"/>
    <lineage>
        <taxon>Bacteria</taxon>
        <taxon>Pseudomonadati</taxon>
        <taxon>Pseudomonadota</taxon>
        <taxon>Betaproteobacteria</taxon>
        <taxon>Burkholderiales</taxon>
        <taxon>Sphaerotilaceae</taxon>
        <taxon>Roseateles</taxon>
    </lineage>
</organism>
<sequence>MNTTDIRTSTATSFKALAFGLGATLALVLGMTHAQAQRDLRAQIITLEPVVITAKRADMVKQLPTVYISGRRADVDGQQLASAE</sequence>
<proteinExistence type="predicted"/>
<keyword evidence="2" id="KW-1185">Reference proteome</keyword>
<name>A0ABY6B007_9BURK</name>
<dbReference type="RefSeq" id="WP_261757941.1">
    <property type="nucleotide sequence ID" value="NZ_CP104562.2"/>
</dbReference>
<dbReference type="Proteomes" id="UP001064933">
    <property type="component" value="Chromosome"/>
</dbReference>
<reference evidence="1" key="1">
    <citation type="submission" date="2022-10" db="EMBL/GenBank/DDBJ databases">
        <title>Characterization and whole genome sequencing of a new Roseateles species, isolated from fresh water.</title>
        <authorList>
            <person name="Guliayeva D.Y."/>
            <person name="Akhremchuk A.E."/>
            <person name="Sikolenko M.A."/>
            <person name="Valentovich L.N."/>
            <person name="Sidarenka A.V."/>
        </authorList>
    </citation>
    <scope>NUCLEOTIDE SEQUENCE</scope>
    <source>
        <strain evidence="1">BIM B-1768</strain>
    </source>
</reference>
<dbReference type="EMBL" id="CP104562">
    <property type="protein sequence ID" value="UXH78165.1"/>
    <property type="molecule type" value="Genomic_DNA"/>
</dbReference>